<sequence length="110" mass="11461">MHLVLRPIGASSPVPVVAPQDEYVASLSFVVDLNRNGRGEIGIIDRAPILLQCGASAGMDDALPDDDDANDVEPDIVADDSGDDIAASNPCGANGGFSSGIQQYPRIFHL</sequence>
<dbReference type="AlphaFoldDB" id="A0A445E488"/>
<protein>
    <submittedName>
        <fullName evidence="1">Uncharacterized protein</fullName>
    </submittedName>
</protein>
<gene>
    <name evidence="1" type="ORF">Ahy_A03g016756</name>
</gene>
<keyword evidence="2" id="KW-1185">Reference proteome</keyword>
<name>A0A445E488_ARAHY</name>
<evidence type="ECO:0000313" key="2">
    <source>
        <dbReference type="Proteomes" id="UP000289738"/>
    </source>
</evidence>
<evidence type="ECO:0000313" key="1">
    <source>
        <dbReference type="EMBL" id="RYR70252.1"/>
    </source>
</evidence>
<dbReference type="Proteomes" id="UP000289738">
    <property type="component" value="Chromosome A03"/>
</dbReference>
<organism evidence="1 2">
    <name type="scientific">Arachis hypogaea</name>
    <name type="common">Peanut</name>
    <dbReference type="NCBI Taxonomy" id="3818"/>
    <lineage>
        <taxon>Eukaryota</taxon>
        <taxon>Viridiplantae</taxon>
        <taxon>Streptophyta</taxon>
        <taxon>Embryophyta</taxon>
        <taxon>Tracheophyta</taxon>
        <taxon>Spermatophyta</taxon>
        <taxon>Magnoliopsida</taxon>
        <taxon>eudicotyledons</taxon>
        <taxon>Gunneridae</taxon>
        <taxon>Pentapetalae</taxon>
        <taxon>rosids</taxon>
        <taxon>fabids</taxon>
        <taxon>Fabales</taxon>
        <taxon>Fabaceae</taxon>
        <taxon>Papilionoideae</taxon>
        <taxon>50 kb inversion clade</taxon>
        <taxon>dalbergioids sensu lato</taxon>
        <taxon>Dalbergieae</taxon>
        <taxon>Pterocarpus clade</taxon>
        <taxon>Arachis</taxon>
    </lineage>
</organism>
<proteinExistence type="predicted"/>
<reference evidence="1 2" key="1">
    <citation type="submission" date="2019-01" db="EMBL/GenBank/DDBJ databases">
        <title>Sequencing of cultivated peanut Arachis hypogaea provides insights into genome evolution and oil improvement.</title>
        <authorList>
            <person name="Chen X."/>
        </authorList>
    </citation>
    <scope>NUCLEOTIDE SEQUENCE [LARGE SCALE GENOMIC DNA]</scope>
    <source>
        <strain evidence="2">cv. Fuhuasheng</strain>
        <tissue evidence="1">Leaves</tissue>
    </source>
</reference>
<comment type="caution">
    <text evidence="1">The sequence shown here is derived from an EMBL/GenBank/DDBJ whole genome shotgun (WGS) entry which is preliminary data.</text>
</comment>
<accession>A0A445E488</accession>
<dbReference type="EMBL" id="SDMP01000003">
    <property type="protein sequence ID" value="RYR70252.1"/>
    <property type="molecule type" value="Genomic_DNA"/>
</dbReference>